<reference evidence="2" key="1">
    <citation type="journal article" date="2021" name="PeerJ">
        <title>Extensive microbial diversity within the chicken gut microbiome revealed by metagenomics and culture.</title>
        <authorList>
            <person name="Gilroy R."/>
            <person name="Ravi A."/>
            <person name="Getino M."/>
            <person name="Pursley I."/>
            <person name="Horton D.L."/>
            <person name="Alikhan N.F."/>
            <person name="Baker D."/>
            <person name="Gharbi K."/>
            <person name="Hall N."/>
            <person name="Watson M."/>
            <person name="Adriaenssens E.M."/>
            <person name="Foster-Nyarko E."/>
            <person name="Jarju S."/>
            <person name="Secka A."/>
            <person name="Antonio M."/>
            <person name="Oren A."/>
            <person name="Chaudhuri R.R."/>
            <person name="La Ragione R."/>
            <person name="Hildebrand F."/>
            <person name="Pallen M.J."/>
        </authorList>
    </citation>
    <scope>NUCLEOTIDE SEQUENCE</scope>
    <source>
        <strain evidence="2">ChiBcec2-3848</strain>
    </source>
</reference>
<evidence type="ECO:0000313" key="2">
    <source>
        <dbReference type="EMBL" id="HJC63653.1"/>
    </source>
</evidence>
<protein>
    <recommendedName>
        <fullName evidence="4">DUF4825 domain-containing protein</fullName>
    </recommendedName>
</protein>
<dbReference type="EMBL" id="DWVZ01000113">
    <property type="protein sequence ID" value="HJC63653.1"/>
    <property type="molecule type" value="Genomic_DNA"/>
</dbReference>
<gene>
    <name evidence="2" type="ORF">H9753_08560</name>
</gene>
<comment type="caution">
    <text evidence="2">The sequence shown here is derived from an EMBL/GenBank/DDBJ whole genome shotgun (WGS) entry which is preliminary data.</text>
</comment>
<accession>A0A9D2PNT5</accession>
<keyword evidence="1" id="KW-0732">Signal</keyword>
<evidence type="ECO:0008006" key="4">
    <source>
        <dbReference type="Google" id="ProtNLM"/>
    </source>
</evidence>
<feature type="chain" id="PRO_5038646622" description="DUF4825 domain-containing protein" evidence="1">
    <location>
        <begin position="22"/>
        <end position="136"/>
    </location>
</feature>
<sequence length="136" mass="15618">MRKTYKQALCFFFAGAVFWMAGCGKEEGRIPNGIYESEKIHGYTVQMTIEEDGRFVEYIDRRPVQEGSYTKEDEAYVFEGDQTTFEVTLTEENTLELFISSIDANYAIVLERTGSDPADFEEETQGISNYRTLLTQ</sequence>
<name>A0A9D2PNT5_9FIRM</name>
<feature type="signal peptide" evidence="1">
    <location>
        <begin position="1"/>
        <end position="21"/>
    </location>
</feature>
<dbReference type="Proteomes" id="UP000823886">
    <property type="component" value="Unassembled WGS sequence"/>
</dbReference>
<evidence type="ECO:0000313" key="3">
    <source>
        <dbReference type="Proteomes" id="UP000823886"/>
    </source>
</evidence>
<proteinExistence type="predicted"/>
<dbReference type="PROSITE" id="PS51257">
    <property type="entry name" value="PROKAR_LIPOPROTEIN"/>
    <property type="match status" value="1"/>
</dbReference>
<dbReference type="AlphaFoldDB" id="A0A9D2PNT5"/>
<organism evidence="2 3">
    <name type="scientific">Candidatus Blautia merdavium</name>
    <dbReference type="NCBI Taxonomy" id="2838494"/>
    <lineage>
        <taxon>Bacteria</taxon>
        <taxon>Bacillati</taxon>
        <taxon>Bacillota</taxon>
        <taxon>Clostridia</taxon>
        <taxon>Lachnospirales</taxon>
        <taxon>Lachnospiraceae</taxon>
        <taxon>Blautia</taxon>
    </lineage>
</organism>
<evidence type="ECO:0000256" key="1">
    <source>
        <dbReference type="SAM" id="SignalP"/>
    </source>
</evidence>
<reference evidence="2" key="2">
    <citation type="submission" date="2021-04" db="EMBL/GenBank/DDBJ databases">
        <authorList>
            <person name="Gilroy R."/>
        </authorList>
    </citation>
    <scope>NUCLEOTIDE SEQUENCE</scope>
    <source>
        <strain evidence="2">ChiBcec2-3848</strain>
    </source>
</reference>